<evidence type="ECO:0000256" key="9">
    <source>
        <dbReference type="ARBA" id="ARBA00022989"/>
    </source>
</evidence>
<sequence length="133" mass="13852">MSTAHATAHGSAVHGSGGGAHDASHGSLKSYTIGFALSLVLTVLSFGAVMSGYVPHGMMLQAIVVLAVAQLLVQLGFFLHLGTSVGQRSNTMIFVFAVLLIATIVSGSLWVMHNADINMMPMHMSPERAMSGD</sequence>
<evidence type="ECO:0000256" key="14">
    <source>
        <dbReference type="ARBA" id="ARBA00030211"/>
    </source>
</evidence>
<feature type="transmembrane region" description="Helical" evidence="17">
    <location>
        <begin position="60"/>
        <end position="81"/>
    </location>
</feature>
<keyword evidence="9 17" id="KW-1133">Transmembrane helix</keyword>
<reference evidence="18" key="2">
    <citation type="submission" date="2020-09" db="EMBL/GenBank/DDBJ databases">
        <authorList>
            <person name="Sun Q."/>
            <person name="Zhou Y."/>
        </authorList>
    </citation>
    <scope>NUCLEOTIDE SEQUENCE</scope>
    <source>
        <strain evidence="18">CGMCC 1.15725</strain>
    </source>
</reference>
<comment type="function">
    <text evidence="12">Cytochrome bo(3) ubiquinol terminal oxidase is the component of the aerobic respiratory chain of E.coli that predominates when cells are grown at high aeration. Has proton pump activity across the membrane in addition to electron transfer, pumping 2 protons/electron.</text>
</comment>
<dbReference type="RefSeq" id="WP_189042902.1">
    <property type="nucleotide sequence ID" value="NZ_BMJQ01000002.1"/>
</dbReference>
<evidence type="ECO:0000256" key="7">
    <source>
        <dbReference type="ARBA" id="ARBA00022692"/>
    </source>
</evidence>
<evidence type="ECO:0000256" key="10">
    <source>
        <dbReference type="ARBA" id="ARBA00023002"/>
    </source>
</evidence>
<dbReference type="Proteomes" id="UP000646365">
    <property type="component" value="Unassembled WGS sequence"/>
</dbReference>
<evidence type="ECO:0000256" key="17">
    <source>
        <dbReference type="SAM" id="Phobius"/>
    </source>
</evidence>
<dbReference type="InterPro" id="IPR005171">
    <property type="entry name" value="Cyt_c_oxidase_su4_prok"/>
</dbReference>
<evidence type="ECO:0000256" key="13">
    <source>
        <dbReference type="ARBA" id="ARBA00030071"/>
    </source>
</evidence>
<evidence type="ECO:0000256" key="11">
    <source>
        <dbReference type="ARBA" id="ARBA00023136"/>
    </source>
</evidence>
<organism evidence="18 19">
    <name type="scientific">Aliidongia dinghuensis</name>
    <dbReference type="NCBI Taxonomy" id="1867774"/>
    <lineage>
        <taxon>Bacteria</taxon>
        <taxon>Pseudomonadati</taxon>
        <taxon>Pseudomonadota</taxon>
        <taxon>Alphaproteobacteria</taxon>
        <taxon>Rhodospirillales</taxon>
        <taxon>Dongiaceae</taxon>
        <taxon>Aliidongia</taxon>
    </lineage>
</organism>
<dbReference type="GO" id="GO:0005886">
    <property type="term" value="C:plasma membrane"/>
    <property type="evidence" value="ECO:0007669"/>
    <property type="project" value="UniProtKB-SubCell"/>
</dbReference>
<comment type="subunit">
    <text evidence="3">Heterooctamer of two A chains, two B chains, two C chains and two D chains.</text>
</comment>
<keyword evidence="5" id="KW-0813">Transport</keyword>
<dbReference type="EMBL" id="BMJQ01000002">
    <property type="protein sequence ID" value="GGF05481.1"/>
    <property type="molecule type" value="Genomic_DNA"/>
</dbReference>
<evidence type="ECO:0000256" key="6">
    <source>
        <dbReference type="ARBA" id="ARBA00022475"/>
    </source>
</evidence>
<keyword evidence="6" id="KW-1003">Cell membrane</keyword>
<dbReference type="GO" id="GO:0015990">
    <property type="term" value="P:electron transport coupled proton transport"/>
    <property type="evidence" value="ECO:0007669"/>
    <property type="project" value="InterPro"/>
</dbReference>
<evidence type="ECO:0000313" key="19">
    <source>
        <dbReference type="Proteomes" id="UP000646365"/>
    </source>
</evidence>
<feature type="transmembrane region" description="Helical" evidence="17">
    <location>
        <begin position="33"/>
        <end position="54"/>
    </location>
</feature>
<dbReference type="GO" id="GO:0019646">
    <property type="term" value="P:aerobic electron transport chain"/>
    <property type="evidence" value="ECO:0007669"/>
    <property type="project" value="TreeGrafter"/>
</dbReference>
<gene>
    <name evidence="18" type="ORF">GCM10011611_08760</name>
</gene>
<keyword evidence="7 17" id="KW-0812">Transmembrane</keyword>
<evidence type="ECO:0000256" key="16">
    <source>
        <dbReference type="ARBA" id="ARBA00032185"/>
    </source>
</evidence>
<comment type="subcellular location">
    <subcellularLocation>
        <location evidence="1">Cell membrane</location>
        <topology evidence="1">Multi-pass membrane protein</topology>
    </subcellularLocation>
</comment>
<keyword evidence="11 17" id="KW-0472">Membrane</keyword>
<dbReference type="PANTHER" id="PTHR36835">
    <property type="entry name" value="CYTOCHROME BO(3) UBIQUINOL OXIDASE SUBUNIT 4"/>
    <property type="match status" value="1"/>
</dbReference>
<comment type="caution">
    <text evidence="18">The sequence shown here is derived from an EMBL/GenBank/DDBJ whole genome shotgun (WGS) entry which is preliminary data.</text>
</comment>
<dbReference type="Pfam" id="PF03626">
    <property type="entry name" value="COX4_pro"/>
    <property type="match status" value="1"/>
</dbReference>
<dbReference type="GO" id="GO:0009486">
    <property type="term" value="F:cytochrome bo3 ubiquinol oxidase activity"/>
    <property type="evidence" value="ECO:0007669"/>
    <property type="project" value="InterPro"/>
</dbReference>
<keyword evidence="10" id="KW-0560">Oxidoreductase</keyword>
<evidence type="ECO:0000256" key="4">
    <source>
        <dbReference type="ARBA" id="ARBA00014689"/>
    </source>
</evidence>
<dbReference type="PANTHER" id="PTHR36835:SF1">
    <property type="entry name" value="CYTOCHROME BO(3) UBIQUINOL OXIDASE SUBUNIT 4"/>
    <property type="match status" value="1"/>
</dbReference>
<evidence type="ECO:0000256" key="5">
    <source>
        <dbReference type="ARBA" id="ARBA00022448"/>
    </source>
</evidence>
<evidence type="ECO:0000256" key="15">
    <source>
        <dbReference type="ARBA" id="ARBA00031887"/>
    </source>
</evidence>
<protein>
    <recommendedName>
        <fullName evidence="4">Cytochrome bo(3) ubiquinol oxidase subunit 4</fullName>
    </recommendedName>
    <alternativeName>
        <fullName evidence="16">Cytochrome o ubiquinol oxidase subunit 4</fullName>
    </alternativeName>
    <alternativeName>
        <fullName evidence="13">Oxidase bo(3) subunit 4</fullName>
    </alternativeName>
    <alternativeName>
        <fullName evidence="14">Ubiquinol oxidase polypeptide IV</fullName>
    </alternativeName>
    <alternativeName>
        <fullName evidence="15">Ubiquinol oxidase subunit 4</fullName>
    </alternativeName>
</protein>
<proteinExistence type="inferred from homology"/>
<comment type="similarity">
    <text evidence="2">Belongs to the cytochrome c oxidase bacterial subunit 4 family.</text>
</comment>
<evidence type="ECO:0000256" key="8">
    <source>
        <dbReference type="ARBA" id="ARBA00022982"/>
    </source>
</evidence>
<dbReference type="GO" id="GO:0015078">
    <property type="term" value="F:proton transmembrane transporter activity"/>
    <property type="evidence" value="ECO:0007669"/>
    <property type="project" value="TreeGrafter"/>
</dbReference>
<keyword evidence="19" id="KW-1185">Reference proteome</keyword>
<dbReference type="NCBIfam" id="TIGR02847">
    <property type="entry name" value="CyoD"/>
    <property type="match status" value="1"/>
</dbReference>
<name>A0A8J2YRA8_9PROT</name>
<keyword evidence="8" id="KW-0249">Electron transport</keyword>
<dbReference type="AlphaFoldDB" id="A0A8J2YRA8"/>
<dbReference type="InterPro" id="IPR014210">
    <property type="entry name" value="Cyt_o_ubiqinol_oxidase_su4"/>
</dbReference>
<accession>A0A8J2YRA8</accession>
<reference evidence="18" key="1">
    <citation type="journal article" date="2014" name="Int. J. Syst. Evol. Microbiol.">
        <title>Complete genome sequence of Corynebacterium casei LMG S-19264T (=DSM 44701T), isolated from a smear-ripened cheese.</title>
        <authorList>
            <consortium name="US DOE Joint Genome Institute (JGI-PGF)"/>
            <person name="Walter F."/>
            <person name="Albersmeier A."/>
            <person name="Kalinowski J."/>
            <person name="Ruckert C."/>
        </authorList>
    </citation>
    <scope>NUCLEOTIDE SEQUENCE</scope>
    <source>
        <strain evidence="18">CGMCC 1.15725</strain>
    </source>
</reference>
<dbReference type="GO" id="GO:0009319">
    <property type="term" value="C:cytochrome o ubiquinol oxidase complex"/>
    <property type="evidence" value="ECO:0007669"/>
    <property type="project" value="TreeGrafter"/>
</dbReference>
<evidence type="ECO:0000256" key="3">
    <source>
        <dbReference type="ARBA" id="ARBA00011700"/>
    </source>
</evidence>
<feature type="transmembrane region" description="Helical" evidence="17">
    <location>
        <begin position="93"/>
        <end position="112"/>
    </location>
</feature>
<dbReference type="InterPro" id="IPR050968">
    <property type="entry name" value="Cytochrome_c_oxidase_bac_sub4"/>
</dbReference>
<evidence type="ECO:0000256" key="1">
    <source>
        <dbReference type="ARBA" id="ARBA00004651"/>
    </source>
</evidence>
<evidence type="ECO:0000256" key="12">
    <source>
        <dbReference type="ARBA" id="ARBA00025694"/>
    </source>
</evidence>
<evidence type="ECO:0000256" key="2">
    <source>
        <dbReference type="ARBA" id="ARBA00008079"/>
    </source>
</evidence>
<evidence type="ECO:0000313" key="18">
    <source>
        <dbReference type="EMBL" id="GGF05481.1"/>
    </source>
</evidence>